<name>A0A423VU57_9PEZI</name>
<proteinExistence type="predicted"/>
<evidence type="ECO:0000313" key="5">
    <source>
        <dbReference type="Proteomes" id="UP000283895"/>
    </source>
</evidence>
<keyword evidence="2" id="KW-0812">Transmembrane</keyword>
<keyword evidence="3" id="KW-0732">Signal</keyword>
<feature type="signal peptide" evidence="3">
    <location>
        <begin position="1"/>
        <end position="22"/>
    </location>
</feature>
<dbReference type="Pfam" id="PF14269">
    <property type="entry name" value="Arylsulfotran_2"/>
    <property type="match status" value="1"/>
</dbReference>
<evidence type="ECO:0000256" key="3">
    <source>
        <dbReference type="SAM" id="SignalP"/>
    </source>
</evidence>
<organism evidence="4 5">
    <name type="scientific">Cytospora schulzeri</name>
    <dbReference type="NCBI Taxonomy" id="448051"/>
    <lineage>
        <taxon>Eukaryota</taxon>
        <taxon>Fungi</taxon>
        <taxon>Dikarya</taxon>
        <taxon>Ascomycota</taxon>
        <taxon>Pezizomycotina</taxon>
        <taxon>Sordariomycetes</taxon>
        <taxon>Sordariomycetidae</taxon>
        <taxon>Diaporthales</taxon>
        <taxon>Cytosporaceae</taxon>
        <taxon>Cytospora</taxon>
    </lineage>
</organism>
<feature type="compositionally biased region" description="Polar residues" evidence="1">
    <location>
        <begin position="371"/>
        <end position="381"/>
    </location>
</feature>
<keyword evidence="2" id="KW-0472">Membrane</keyword>
<evidence type="ECO:0000313" key="4">
    <source>
        <dbReference type="EMBL" id="ROV94519.1"/>
    </source>
</evidence>
<keyword evidence="5" id="KW-1185">Reference proteome</keyword>
<dbReference type="STRING" id="356882.A0A423VU57"/>
<gene>
    <name evidence="4" type="ORF">VMCG_08171</name>
</gene>
<dbReference type="InterPro" id="IPR039535">
    <property type="entry name" value="ASST-like"/>
</dbReference>
<dbReference type="PANTHER" id="PTHR35340:SF5">
    <property type="entry name" value="ASST-DOMAIN-CONTAINING PROTEIN"/>
    <property type="match status" value="1"/>
</dbReference>
<accession>A0A423VU57</accession>
<feature type="transmembrane region" description="Helical" evidence="2">
    <location>
        <begin position="579"/>
        <end position="600"/>
    </location>
</feature>
<dbReference type="Proteomes" id="UP000283895">
    <property type="component" value="Unassembled WGS sequence"/>
</dbReference>
<protein>
    <recommendedName>
        <fullName evidence="6">Arylsulfotransferase N-terminal domain-containing protein</fullName>
    </recommendedName>
</protein>
<sequence length="650" mass="72122">MVLPCIWLLSVAASLLTQSAHGEFISTDYDDYNDGKIGHRPHINHRSSKEYSPVLQVNVWNESAISSHGSHIFLRHDGNETSPLASPLVLDSRDLTAVFMNRTFKNVFGTRVQENYGRKYLTFWEGNKGGGVGDGYGLVFDDTYRLVYNISAENIAVHSDLHEFALTGHGTALVTGVDKVMADSSGWEPWPGTDEFRVLDGLFQEIDLETNEVLFSWRALDHIDPRDSYENLAKDWDIYHMNSVQKTQAGNYLVSFRHLHSIILVDGKTGDILWTLGGKRNEFVELDPAEGVDPVAPLLSFGWQHHARYVPGTNETEMTLFDNHVKETTHGLCRASCSRGLRIAIDDTTTTTTTTPRTVRLLREFHHPSHLQAQSQGSVQTLSGSASLSEGGEMFEENNVFIGWGRCPSFTEHTPSGETVMDVQFSPWHSSAVPDALDNYRAYKMDWVAEPWWDPAVALRNTSAGELAVYVSWNGATEVREWVVRGAQREGELGDILAVSMRTGFETRLTVGGMGGFRWLWAEALDKEGNIIRSSEVMDLGSGGGGEDITLMAESEESEDVDWISPPKAKPTGLSASTWAWLVGGLIGLVLTAIAGFLLWRKHREYNRLEGDDVDSDADSDGSSVFGMDAYVQDIPEAYEDYNSGPRLGT</sequence>
<dbReference type="AlphaFoldDB" id="A0A423VU57"/>
<feature type="chain" id="PRO_5019343993" description="Arylsulfotransferase N-terminal domain-containing protein" evidence="3">
    <location>
        <begin position="23"/>
        <end position="650"/>
    </location>
</feature>
<comment type="caution">
    <text evidence="4">The sequence shown here is derived from an EMBL/GenBank/DDBJ whole genome shotgun (WGS) entry which is preliminary data.</text>
</comment>
<dbReference type="PANTHER" id="PTHR35340">
    <property type="entry name" value="PQQ ENZYME REPEAT PROTEIN-RELATED"/>
    <property type="match status" value="1"/>
</dbReference>
<dbReference type="OrthoDB" id="5427350at2759"/>
<evidence type="ECO:0000256" key="1">
    <source>
        <dbReference type="SAM" id="MobiDB-lite"/>
    </source>
</evidence>
<dbReference type="EMBL" id="LKEA01000040">
    <property type="protein sequence ID" value="ROV94519.1"/>
    <property type="molecule type" value="Genomic_DNA"/>
</dbReference>
<reference evidence="4 5" key="1">
    <citation type="submission" date="2015-09" db="EMBL/GenBank/DDBJ databases">
        <title>Host preference determinants of Valsa canker pathogens revealed by comparative genomics.</title>
        <authorList>
            <person name="Yin Z."/>
            <person name="Huang L."/>
        </authorList>
    </citation>
    <scope>NUCLEOTIDE SEQUENCE [LARGE SCALE GENOMIC DNA]</scope>
    <source>
        <strain evidence="4 5">03-1</strain>
    </source>
</reference>
<evidence type="ECO:0008006" key="6">
    <source>
        <dbReference type="Google" id="ProtNLM"/>
    </source>
</evidence>
<keyword evidence="2" id="KW-1133">Transmembrane helix</keyword>
<evidence type="ECO:0000256" key="2">
    <source>
        <dbReference type="SAM" id="Phobius"/>
    </source>
</evidence>
<dbReference type="InterPro" id="IPR053143">
    <property type="entry name" value="Arylsulfate_ST"/>
</dbReference>
<feature type="region of interest" description="Disordered" evidence="1">
    <location>
        <begin position="370"/>
        <end position="389"/>
    </location>
</feature>